<gene>
    <name evidence="7" type="ORF">PZA18_19025</name>
</gene>
<comment type="subcellular location">
    <subcellularLocation>
        <location evidence="1">Membrane</location>
        <topology evidence="1">Multi-pass membrane protein</topology>
    </subcellularLocation>
</comment>
<reference evidence="7" key="1">
    <citation type="submission" date="2023-03" db="EMBL/GenBank/DDBJ databases">
        <title>Chitinimonas shenzhenensis gen. nov., sp. nov., a novel member of family Burkholderiaceae isolated from activated sludge collected in Shen Zhen, China.</title>
        <authorList>
            <person name="Wang X."/>
        </authorList>
    </citation>
    <scope>NUCLEOTIDE SEQUENCE</scope>
    <source>
        <strain evidence="7">DQS-5</strain>
    </source>
</reference>
<organism evidence="7 8">
    <name type="scientific">Parachitinimonas caeni</name>
    <dbReference type="NCBI Taxonomy" id="3031301"/>
    <lineage>
        <taxon>Bacteria</taxon>
        <taxon>Pseudomonadati</taxon>
        <taxon>Pseudomonadota</taxon>
        <taxon>Betaproteobacteria</taxon>
        <taxon>Neisseriales</taxon>
        <taxon>Chitinibacteraceae</taxon>
        <taxon>Parachitinimonas</taxon>
    </lineage>
</organism>
<keyword evidence="3 6" id="KW-1133">Transmembrane helix</keyword>
<dbReference type="Proteomes" id="UP001172778">
    <property type="component" value="Unassembled WGS sequence"/>
</dbReference>
<dbReference type="EMBL" id="JARRAF010000032">
    <property type="protein sequence ID" value="MDK2126140.1"/>
    <property type="molecule type" value="Genomic_DNA"/>
</dbReference>
<feature type="transmembrane region" description="Helical" evidence="6">
    <location>
        <begin position="139"/>
        <end position="164"/>
    </location>
</feature>
<evidence type="ECO:0000256" key="5">
    <source>
        <dbReference type="SAM" id="MobiDB-lite"/>
    </source>
</evidence>
<sequence length="221" mass="23654">MSDSQKKPPRRRLYQNDDTEDVLLDGDSPASSAEDSASTRQHSQRAGQTEVKEGELLSADGPSPVLAAEAAYRIASERELALRRCAEDIVREHALLAGATMAIPIPLLDTVAGFAIQLKLVKRLSELYSVDFSEHRARALLAASIAGISTGWAAGSALTAVSLASYFTSFVPSAVVASGLTYALGHVFITHFENAGTLDDLEARQIVDAVARQQAMRTRTV</sequence>
<protein>
    <submittedName>
        <fullName evidence="7">YcjF family protein</fullName>
    </submittedName>
</protein>
<evidence type="ECO:0000256" key="1">
    <source>
        <dbReference type="ARBA" id="ARBA00004141"/>
    </source>
</evidence>
<dbReference type="RefSeq" id="WP_284102455.1">
    <property type="nucleotide sequence ID" value="NZ_JARRAF010000032.1"/>
</dbReference>
<proteinExistence type="predicted"/>
<evidence type="ECO:0000313" key="7">
    <source>
        <dbReference type="EMBL" id="MDK2126140.1"/>
    </source>
</evidence>
<keyword evidence="8" id="KW-1185">Reference proteome</keyword>
<keyword evidence="2 6" id="KW-0812">Transmembrane</keyword>
<feature type="compositionally biased region" description="Low complexity" evidence="5">
    <location>
        <begin position="25"/>
        <end position="38"/>
    </location>
</feature>
<evidence type="ECO:0000256" key="2">
    <source>
        <dbReference type="ARBA" id="ARBA00022692"/>
    </source>
</evidence>
<evidence type="ECO:0000256" key="6">
    <source>
        <dbReference type="SAM" id="Phobius"/>
    </source>
</evidence>
<feature type="region of interest" description="Disordered" evidence="5">
    <location>
        <begin position="1"/>
        <end position="60"/>
    </location>
</feature>
<keyword evidence="4 6" id="KW-0472">Membrane</keyword>
<dbReference type="Pfam" id="PF05128">
    <property type="entry name" value="DUF697"/>
    <property type="match status" value="1"/>
</dbReference>
<comment type="caution">
    <text evidence="7">The sequence shown here is derived from an EMBL/GenBank/DDBJ whole genome shotgun (WGS) entry which is preliminary data.</text>
</comment>
<accession>A0ABT7E1E4</accession>
<dbReference type="InterPro" id="IPR021147">
    <property type="entry name" value="DUF697"/>
</dbReference>
<feature type="transmembrane region" description="Helical" evidence="6">
    <location>
        <begin position="170"/>
        <end position="189"/>
    </location>
</feature>
<evidence type="ECO:0000313" key="8">
    <source>
        <dbReference type="Proteomes" id="UP001172778"/>
    </source>
</evidence>
<name>A0ABT7E1E4_9NEIS</name>
<evidence type="ECO:0000256" key="4">
    <source>
        <dbReference type="ARBA" id="ARBA00023136"/>
    </source>
</evidence>
<evidence type="ECO:0000256" key="3">
    <source>
        <dbReference type="ARBA" id="ARBA00022989"/>
    </source>
</evidence>